<dbReference type="Proteomes" id="UP000092665">
    <property type="component" value="Unassembled WGS sequence"/>
</dbReference>
<dbReference type="InterPro" id="IPR015424">
    <property type="entry name" value="PyrdxlP-dep_Trfase"/>
</dbReference>
<comment type="caution">
    <text evidence="2">The sequence shown here is derived from an EMBL/GenBank/DDBJ whole genome shotgun (WGS) entry which is preliminary data.</text>
</comment>
<accession>A0A1B8YLL3</accession>
<proteinExistence type="predicted"/>
<keyword evidence="2" id="KW-0032">Aminotransferase</keyword>
<sequence length="78" mass="8822">MIKCNNIQEQAIELSELIFKQWQNVLTTGDFVLGEEVSRLEKWMSQCCGGAYAIALNSGTDALLRNHYRNKQKTISTA</sequence>
<keyword evidence="2" id="KW-0808">Transferase</keyword>
<dbReference type="InterPro" id="IPR000653">
    <property type="entry name" value="DegT/StrS_aminotransferase"/>
</dbReference>
<dbReference type="Pfam" id="PF01041">
    <property type="entry name" value="DegT_DnrJ_EryC1"/>
    <property type="match status" value="1"/>
</dbReference>
<evidence type="ECO:0000256" key="1">
    <source>
        <dbReference type="ARBA" id="ARBA00022898"/>
    </source>
</evidence>
<dbReference type="Gene3D" id="3.40.640.10">
    <property type="entry name" value="Type I PLP-dependent aspartate aminotransferase-like (Major domain)"/>
    <property type="match status" value="1"/>
</dbReference>
<dbReference type="InterPro" id="IPR015421">
    <property type="entry name" value="PyrdxlP-dep_Trfase_major"/>
</dbReference>
<dbReference type="SUPFAM" id="SSF53383">
    <property type="entry name" value="PLP-dependent transferases"/>
    <property type="match status" value="1"/>
</dbReference>
<organism evidence="2 3">
    <name type="scientific">Photorhabdus namnaonensis</name>
    <dbReference type="NCBI Taxonomy" id="1851568"/>
    <lineage>
        <taxon>Bacteria</taxon>
        <taxon>Pseudomonadati</taxon>
        <taxon>Pseudomonadota</taxon>
        <taxon>Gammaproteobacteria</taxon>
        <taxon>Enterobacterales</taxon>
        <taxon>Morganellaceae</taxon>
        <taxon>Photorhabdus</taxon>
    </lineage>
</organism>
<evidence type="ECO:0000313" key="2">
    <source>
        <dbReference type="EMBL" id="OCA56010.1"/>
    </source>
</evidence>
<dbReference type="EMBL" id="LOIC01000018">
    <property type="protein sequence ID" value="OCA56010.1"/>
    <property type="molecule type" value="Genomic_DNA"/>
</dbReference>
<protein>
    <submittedName>
        <fullName evidence="2">DegT/DnrJ/EryC1/StrS aminotransferase family protein</fullName>
    </submittedName>
</protein>
<dbReference type="RefSeq" id="WP_065389034.1">
    <property type="nucleotide sequence ID" value="NZ_CAWMQN010000018.1"/>
</dbReference>
<keyword evidence="1" id="KW-0663">Pyridoxal phosphate</keyword>
<gene>
    <name evidence="2" type="ORF">Phpb_00508</name>
</gene>
<reference evidence="3" key="1">
    <citation type="submission" date="2015-11" db="EMBL/GenBank/DDBJ databases">
        <authorList>
            <person name="Tobias N.J."/>
            <person name="Mishra B."/>
            <person name="Gupta D.K."/>
            <person name="Thines M."/>
            <person name="Stinear T.P."/>
            <person name="Bode H.B."/>
        </authorList>
    </citation>
    <scope>NUCLEOTIDE SEQUENCE [LARGE SCALE GENOMIC DNA]</scope>
    <source>
        <strain evidence="3">PB45.5</strain>
    </source>
</reference>
<name>A0A1B8YLL3_9GAMM</name>
<dbReference type="AlphaFoldDB" id="A0A1B8YLL3"/>
<dbReference type="GO" id="GO:0008483">
    <property type="term" value="F:transaminase activity"/>
    <property type="evidence" value="ECO:0007669"/>
    <property type="project" value="UniProtKB-KW"/>
</dbReference>
<evidence type="ECO:0000313" key="3">
    <source>
        <dbReference type="Proteomes" id="UP000092665"/>
    </source>
</evidence>
<keyword evidence="3" id="KW-1185">Reference proteome</keyword>